<dbReference type="PRINTS" id="PR00926">
    <property type="entry name" value="MITOCARRIER"/>
</dbReference>
<dbReference type="PANTHER" id="PTHR24089">
    <property type="entry name" value="SOLUTE CARRIER FAMILY 25"/>
    <property type="match status" value="1"/>
</dbReference>
<organism evidence="12 13">
    <name type="scientific">Ostreobium quekettii</name>
    <dbReference type="NCBI Taxonomy" id="121088"/>
    <lineage>
        <taxon>Eukaryota</taxon>
        <taxon>Viridiplantae</taxon>
        <taxon>Chlorophyta</taxon>
        <taxon>core chlorophytes</taxon>
        <taxon>Ulvophyceae</taxon>
        <taxon>TCBD clade</taxon>
        <taxon>Bryopsidales</taxon>
        <taxon>Ostreobineae</taxon>
        <taxon>Ostreobiaceae</taxon>
        <taxon>Ostreobium</taxon>
    </lineage>
</organism>
<evidence type="ECO:0000256" key="10">
    <source>
        <dbReference type="SAM" id="MobiDB-lite"/>
    </source>
</evidence>
<dbReference type="InterPro" id="IPR023395">
    <property type="entry name" value="MCP_dom_sf"/>
</dbReference>
<dbReference type="EMBL" id="CAJHUC010001789">
    <property type="protein sequence ID" value="CAD7702330.1"/>
    <property type="molecule type" value="Genomic_DNA"/>
</dbReference>
<dbReference type="Pfam" id="PF13499">
    <property type="entry name" value="EF-hand_7"/>
    <property type="match status" value="1"/>
</dbReference>
<dbReference type="Gene3D" id="1.10.238.10">
    <property type="entry name" value="EF-hand"/>
    <property type="match status" value="1"/>
</dbReference>
<protein>
    <recommendedName>
        <fullName evidence="11">EF-hand domain-containing protein</fullName>
    </recommendedName>
</protein>
<gene>
    <name evidence="12" type="ORF">OSTQU699_LOCUS7687</name>
</gene>
<evidence type="ECO:0000259" key="11">
    <source>
        <dbReference type="PROSITE" id="PS50222"/>
    </source>
</evidence>
<dbReference type="Gene3D" id="1.50.40.10">
    <property type="entry name" value="Mitochondrial carrier domain"/>
    <property type="match status" value="1"/>
</dbReference>
<keyword evidence="7 8" id="KW-0472">Membrane</keyword>
<dbReference type="PROSITE" id="PS50920">
    <property type="entry name" value="SOLCAR"/>
    <property type="match status" value="3"/>
</dbReference>
<evidence type="ECO:0000256" key="7">
    <source>
        <dbReference type="ARBA" id="ARBA00023136"/>
    </source>
</evidence>
<dbReference type="GO" id="GO:0055085">
    <property type="term" value="P:transmembrane transport"/>
    <property type="evidence" value="ECO:0007669"/>
    <property type="project" value="InterPro"/>
</dbReference>
<dbReference type="InterPro" id="IPR002067">
    <property type="entry name" value="MCP"/>
</dbReference>
<feature type="region of interest" description="Disordered" evidence="10">
    <location>
        <begin position="1"/>
        <end position="44"/>
    </location>
</feature>
<feature type="domain" description="EF-hand" evidence="11">
    <location>
        <begin position="170"/>
        <end position="205"/>
    </location>
</feature>
<keyword evidence="13" id="KW-1185">Reference proteome</keyword>
<proteinExistence type="inferred from homology"/>
<evidence type="ECO:0000256" key="3">
    <source>
        <dbReference type="ARBA" id="ARBA00022692"/>
    </source>
</evidence>
<dbReference type="GO" id="GO:0005509">
    <property type="term" value="F:calcium ion binding"/>
    <property type="evidence" value="ECO:0007669"/>
    <property type="project" value="InterPro"/>
</dbReference>
<feature type="repeat" description="Solcar" evidence="8">
    <location>
        <begin position="374"/>
        <end position="459"/>
    </location>
</feature>
<dbReference type="SUPFAM" id="SSF47473">
    <property type="entry name" value="EF-hand"/>
    <property type="match status" value="1"/>
</dbReference>
<evidence type="ECO:0000256" key="6">
    <source>
        <dbReference type="ARBA" id="ARBA00022989"/>
    </source>
</evidence>
<comment type="caution">
    <text evidence="12">The sequence shown here is derived from an EMBL/GenBank/DDBJ whole genome shotgun (WGS) entry which is preliminary data.</text>
</comment>
<keyword evidence="5" id="KW-0106">Calcium</keyword>
<dbReference type="SMART" id="SM00054">
    <property type="entry name" value="EFh"/>
    <property type="match status" value="2"/>
</dbReference>
<evidence type="ECO:0000256" key="4">
    <source>
        <dbReference type="ARBA" id="ARBA00022737"/>
    </source>
</evidence>
<keyword evidence="2 9" id="KW-0813">Transport</keyword>
<dbReference type="InterPro" id="IPR018108">
    <property type="entry name" value="MCP_transmembrane"/>
</dbReference>
<sequence>MRTSQGPAKPEGRGVTFSFSNVPLPGVDVSGPGGRRRGSSPLASMGASAIAVPSGLPGMDPRSHFTLQEGCVGSGRAESRKGGNPVAWVAQGVEGALDDHLFSTFREMDASGRGLVYEADLLQYAARHGLPTEYVRHFIQAVIKAASRAVNKEPSRRSFDYKAFRAYANSREAALRRAFDLFDVDRDGSIDSAELERGLSHVRVCCPKSGCVYKNRQQCVRDLLGRVDFDGSKSIEFWEFRKFFLLLPQDDMLVEYWLSARSGAKCDIAGCVVLRGDEKARGKPWGHLFAGAMAGVTSRTATAPLETLRLRGMTGAIPLGLSPMDAAKSLVEQSGWRALYRGNLTNVLRSAPQKALDFFAFDAYKTALASAVPAGPLHSLTAAGLAGATSNFILYPLEVVRSRLTVDATARYRGVADALVRIVREEGAPALYRGVGPSVLAIIPEAAITYGLFDLLKKSYTKLSAGREPSIVQSLSFGVFSAFMGQVVAFPLETVSRRLQVQGGGEFMGALNNVLREGGPRALYRGIGPACLRVVPMAVVSFGTYEGVKLWINALEERADARRARKECGMCPQQCYGD</sequence>
<dbReference type="SUPFAM" id="SSF103506">
    <property type="entry name" value="Mitochondrial carrier"/>
    <property type="match status" value="1"/>
</dbReference>
<dbReference type="CDD" id="cd00051">
    <property type="entry name" value="EFh"/>
    <property type="match status" value="1"/>
</dbReference>
<dbReference type="Pfam" id="PF00153">
    <property type="entry name" value="Mito_carr"/>
    <property type="match status" value="3"/>
</dbReference>
<evidence type="ECO:0000313" key="13">
    <source>
        <dbReference type="Proteomes" id="UP000708148"/>
    </source>
</evidence>
<comment type="subcellular location">
    <subcellularLocation>
        <location evidence="1">Mitochondrion inner membrane</location>
        <topology evidence="1">Multi-pass membrane protein</topology>
    </subcellularLocation>
</comment>
<dbReference type="OrthoDB" id="270584at2759"/>
<feature type="repeat" description="Solcar" evidence="8">
    <location>
        <begin position="469"/>
        <end position="551"/>
    </location>
</feature>
<reference evidence="12" key="1">
    <citation type="submission" date="2020-12" db="EMBL/GenBank/DDBJ databases">
        <authorList>
            <person name="Iha C."/>
        </authorList>
    </citation>
    <scope>NUCLEOTIDE SEQUENCE</scope>
</reference>
<feature type="repeat" description="Solcar" evidence="8">
    <location>
        <begin position="282"/>
        <end position="367"/>
    </location>
</feature>
<dbReference type="GO" id="GO:0005743">
    <property type="term" value="C:mitochondrial inner membrane"/>
    <property type="evidence" value="ECO:0007669"/>
    <property type="project" value="UniProtKB-SubCell"/>
</dbReference>
<keyword evidence="6" id="KW-1133">Transmembrane helix</keyword>
<dbReference type="InterPro" id="IPR002048">
    <property type="entry name" value="EF_hand_dom"/>
</dbReference>
<evidence type="ECO:0000256" key="8">
    <source>
        <dbReference type="PROSITE-ProRule" id="PRU00282"/>
    </source>
</evidence>
<name>A0A8S1J5B9_9CHLO</name>
<evidence type="ECO:0000256" key="5">
    <source>
        <dbReference type="ARBA" id="ARBA00022837"/>
    </source>
</evidence>
<dbReference type="PROSITE" id="PS50222">
    <property type="entry name" value="EF_HAND_2"/>
    <property type="match status" value="1"/>
</dbReference>
<comment type="similarity">
    <text evidence="9">Belongs to the mitochondrial carrier (TC 2.A.29) family.</text>
</comment>
<evidence type="ECO:0000256" key="9">
    <source>
        <dbReference type="RuleBase" id="RU000488"/>
    </source>
</evidence>
<dbReference type="InterPro" id="IPR011992">
    <property type="entry name" value="EF-hand-dom_pair"/>
</dbReference>
<evidence type="ECO:0000256" key="1">
    <source>
        <dbReference type="ARBA" id="ARBA00004448"/>
    </source>
</evidence>
<dbReference type="InterPro" id="IPR018247">
    <property type="entry name" value="EF_Hand_1_Ca_BS"/>
</dbReference>
<keyword evidence="4" id="KW-0677">Repeat</keyword>
<dbReference type="AlphaFoldDB" id="A0A8S1J5B9"/>
<accession>A0A8S1J5B9</accession>
<evidence type="ECO:0000256" key="2">
    <source>
        <dbReference type="ARBA" id="ARBA00022448"/>
    </source>
</evidence>
<dbReference type="Proteomes" id="UP000708148">
    <property type="component" value="Unassembled WGS sequence"/>
</dbReference>
<dbReference type="PROSITE" id="PS00018">
    <property type="entry name" value="EF_HAND_1"/>
    <property type="match status" value="2"/>
</dbReference>
<evidence type="ECO:0000313" key="12">
    <source>
        <dbReference type="EMBL" id="CAD7702330.1"/>
    </source>
</evidence>
<keyword evidence="3 8" id="KW-0812">Transmembrane</keyword>